<name>A0A7X0U6S8_9ACTN</name>
<dbReference type="AlphaFoldDB" id="A0A7X0U6S8"/>
<comment type="caution">
    <text evidence="1">The sequence shown here is derived from an EMBL/GenBank/DDBJ whole genome shotgun (WGS) entry which is preliminary data.</text>
</comment>
<organism evidence="1 2">
    <name type="scientific">Nonomuraea rubra</name>
    <dbReference type="NCBI Taxonomy" id="46180"/>
    <lineage>
        <taxon>Bacteria</taxon>
        <taxon>Bacillati</taxon>
        <taxon>Actinomycetota</taxon>
        <taxon>Actinomycetes</taxon>
        <taxon>Streptosporangiales</taxon>
        <taxon>Streptosporangiaceae</taxon>
        <taxon>Nonomuraea</taxon>
    </lineage>
</organism>
<gene>
    <name evidence="1" type="ORF">HD593_012093</name>
</gene>
<evidence type="ECO:0000313" key="2">
    <source>
        <dbReference type="Proteomes" id="UP000565579"/>
    </source>
</evidence>
<accession>A0A7X0U6S8</accession>
<sequence length="181" mass="20007">MQAVLTSLVAILGTVVGSVITFIFQRKAAERAEIFARNEWLLQQRMETYSTFSQLLMDLRAAQYNRWYRLRDDPDGEGGASFIAARDESYRLRAAAGHALFRVQLLAHDPRLVNLANEAVRLAAEMPKCRDKGDLEARGDEVKLALEAFVKAAAGIVSLAGQASHPPLPAVTMGHRQNDKS</sequence>
<evidence type="ECO:0000313" key="1">
    <source>
        <dbReference type="EMBL" id="MBB6557203.1"/>
    </source>
</evidence>
<proteinExistence type="predicted"/>
<dbReference type="EMBL" id="JACHMI010000002">
    <property type="protein sequence ID" value="MBB6557203.1"/>
    <property type="molecule type" value="Genomic_DNA"/>
</dbReference>
<protein>
    <submittedName>
        <fullName evidence="1">Uncharacterized protein</fullName>
    </submittedName>
</protein>
<keyword evidence="2" id="KW-1185">Reference proteome</keyword>
<dbReference type="RefSeq" id="WP_185112790.1">
    <property type="nucleotide sequence ID" value="NZ_JACHMI010000002.1"/>
</dbReference>
<dbReference type="Proteomes" id="UP000565579">
    <property type="component" value="Unassembled WGS sequence"/>
</dbReference>
<reference evidence="1 2" key="1">
    <citation type="submission" date="2020-08" db="EMBL/GenBank/DDBJ databases">
        <title>Sequencing the genomes of 1000 actinobacteria strains.</title>
        <authorList>
            <person name="Klenk H.-P."/>
        </authorList>
    </citation>
    <scope>NUCLEOTIDE SEQUENCE [LARGE SCALE GENOMIC DNA]</scope>
    <source>
        <strain evidence="1 2">DSM 43768</strain>
    </source>
</reference>